<dbReference type="EnsemblProtists" id="EOD31413">
    <property type="protein sequence ID" value="EOD31413"/>
    <property type="gene ID" value="EMIHUDRAFT_232019"/>
</dbReference>
<dbReference type="SUPFAM" id="SSF50129">
    <property type="entry name" value="GroES-like"/>
    <property type="match status" value="1"/>
</dbReference>
<dbReference type="Gene3D" id="3.40.50.720">
    <property type="entry name" value="NAD(P)-binding Rossmann-like Domain"/>
    <property type="match status" value="1"/>
</dbReference>
<dbReference type="InterPro" id="IPR020843">
    <property type="entry name" value="ER"/>
</dbReference>
<dbReference type="InterPro" id="IPR011032">
    <property type="entry name" value="GroES-like_sf"/>
</dbReference>
<dbReference type="OMA" id="CDIRGVF"/>
<dbReference type="KEGG" id="ehx:EMIHUDRAFT_248084"/>
<feature type="signal peptide" evidence="1">
    <location>
        <begin position="1"/>
        <end position="17"/>
    </location>
</feature>
<dbReference type="RefSeq" id="XP_005763479.1">
    <property type="nucleotide sequence ID" value="XM_005763422.1"/>
</dbReference>
<dbReference type="CDD" id="cd08241">
    <property type="entry name" value="QOR1"/>
    <property type="match status" value="1"/>
</dbReference>
<protein>
    <recommendedName>
        <fullName evidence="2">Enoyl reductase (ER) domain-containing protein</fullName>
    </recommendedName>
</protein>
<dbReference type="GeneID" id="17257197"/>
<dbReference type="GO" id="GO:0005739">
    <property type="term" value="C:mitochondrion"/>
    <property type="evidence" value="ECO:0007669"/>
    <property type="project" value="TreeGrafter"/>
</dbReference>
<dbReference type="GO" id="GO:0016491">
    <property type="term" value="F:oxidoreductase activity"/>
    <property type="evidence" value="ECO:0007669"/>
    <property type="project" value="InterPro"/>
</dbReference>
<reference evidence="4" key="1">
    <citation type="journal article" date="2013" name="Nature">
        <title>Pan genome of the phytoplankton Emiliania underpins its global distribution.</title>
        <authorList>
            <person name="Read B.A."/>
            <person name="Kegel J."/>
            <person name="Klute M.J."/>
            <person name="Kuo A."/>
            <person name="Lefebvre S.C."/>
            <person name="Maumus F."/>
            <person name="Mayer C."/>
            <person name="Miller J."/>
            <person name="Monier A."/>
            <person name="Salamov A."/>
            <person name="Young J."/>
            <person name="Aguilar M."/>
            <person name="Claverie J.M."/>
            <person name="Frickenhaus S."/>
            <person name="Gonzalez K."/>
            <person name="Herman E.K."/>
            <person name="Lin Y.C."/>
            <person name="Napier J."/>
            <person name="Ogata H."/>
            <person name="Sarno A.F."/>
            <person name="Shmutz J."/>
            <person name="Schroeder D."/>
            <person name="de Vargas C."/>
            <person name="Verret F."/>
            <person name="von Dassow P."/>
            <person name="Valentin K."/>
            <person name="Van de Peer Y."/>
            <person name="Wheeler G."/>
            <person name="Dacks J.B."/>
            <person name="Delwiche C.F."/>
            <person name="Dyhrman S.T."/>
            <person name="Glockner G."/>
            <person name="John U."/>
            <person name="Richards T."/>
            <person name="Worden A.Z."/>
            <person name="Zhang X."/>
            <person name="Grigoriev I.V."/>
            <person name="Allen A.E."/>
            <person name="Bidle K."/>
            <person name="Borodovsky M."/>
            <person name="Bowler C."/>
            <person name="Brownlee C."/>
            <person name="Cock J.M."/>
            <person name="Elias M."/>
            <person name="Gladyshev V.N."/>
            <person name="Groth M."/>
            <person name="Guda C."/>
            <person name="Hadaegh A."/>
            <person name="Iglesias-Rodriguez M.D."/>
            <person name="Jenkins J."/>
            <person name="Jones B.M."/>
            <person name="Lawson T."/>
            <person name="Leese F."/>
            <person name="Lindquist E."/>
            <person name="Lobanov A."/>
            <person name="Lomsadze A."/>
            <person name="Malik S.B."/>
            <person name="Marsh M.E."/>
            <person name="Mackinder L."/>
            <person name="Mock T."/>
            <person name="Mueller-Roeber B."/>
            <person name="Pagarete A."/>
            <person name="Parker M."/>
            <person name="Probert I."/>
            <person name="Quesneville H."/>
            <person name="Raines C."/>
            <person name="Rensing S.A."/>
            <person name="Riano-Pachon D.M."/>
            <person name="Richier S."/>
            <person name="Rokitta S."/>
            <person name="Shiraiwa Y."/>
            <person name="Soanes D.M."/>
            <person name="van der Giezen M."/>
            <person name="Wahlund T.M."/>
            <person name="Williams B."/>
            <person name="Wilson W."/>
            <person name="Wolfe G."/>
            <person name="Wurch L.L."/>
        </authorList>
    </citation>
    <scope>NUCLEOTIDE SEQUENCE</scope>
</reference>
<dbReference type="SMART" id="SM00829">
    <property type="entry name" value="PKS_ER"/>
    <property type="match status" value="1"/>
</dbReference>
<dbReference type="RefSeq" id="XP_005783842.1">
    <property type="nucleotide sequence ID" value="XM_005783785.1"/>
</dbReference>
<dbReference type="EnsemblProtists" id="EOD11050">
    <property type="protein sequence ID" value="EOD11050"/>
    <property type="gene ID" value="EMIHUDRAFT_248084"/>
</dbReference>
<sequence length="357" mass="37478">MWLFLRRWFTSFRFVRPAWLRLRRPSLAAVCEALGERLVHRTDWKVGPPGRGQLRIRVAAAGVNFADLLKTRGQYQEKAEPPFVPGNELAGEVSEVGDGVEGFSLGDRIICLNRGGAYASDCVADAATCLKLPDGPSVDLGEAAALLVNYGTAHLALTSRGQLQPGESVLVTAAAGGVGLAAVELALKLGARRVIAAAGSDAKLAVASDKGADAACGINYTGLDGKAFRAALKEAAGKGGVDVALDMAGGELLEPVVRSLNWNGRAVVIGFAAGSIPKIPANLLLVKNVSCSGLFWGAHLQHDPATLLASARQLIAWWAAGEIRPHVCARVPLSRAHDAFDMLEGRRSTGKVVIVPD</sequence>
<reference evidence="3" key="2">
    <citation type="submission" date="2024-10" db="UniProtKB">
        <authorList>
            <consortium name="EnsemblProtists"/>
        </authorList>
    </citation>
    <scope>IDENTIFICATION</scope>
</reference>
<dbReference type="AlphaFoldDB" id="A0A0D3K6M8"/>
<dbReference type="Gene3D" id="3.90.180.10">
    <property type="entry name" value="Medium-chain alcohol dehydrogenases, catalytic domain"/>
    <property type="match status" value="1"/>
</dbReference>
<dbReference type="InterPro" id="IPR051397">
    <property type="entry name" value="Zn-ADH-like_protein"/>
</dbReference>
<accession>A0A0D3K6M8</accession>
<evidence type="ECO:0000313" key="4">
    <source>
        <dbReference type="Proteomes" id="UP000013827"/>
    </source>
</evidence>
<evidence type="ECO:0000313" key="3">
    <source>
        <dbReference type="EnsemblProtists" id="EOD31413"/>
    </source>
</evidence>
<dbReference type="KEGG" id="ehx:EMIHUDRAFT_232019"/>
<dbReference type="InterPro" id="IPR036291">
    <property type="entry name" value="NAD(P)-bd_dom_sf"/>
</dbReference>
<dbReference type="Pfam" id="PF08240">
    <property type="entry name" value="ADH_N"/>
    <property type="match status" value="1"/>
</dbReference>
<dbReference type="PaxDb" id="2903-EOD11050"/>
<keyword evidence="4" id="KW-1185">Reference proteome</keyword>
<dbReference type="SUPFAM" id="SSF51735">
    <property type="entry name" value="NAD(P)-binding Rossmann-fold domains"/>
    <property type="match status" value="1"/>
</dbReference>
<keyword evidence="1" id="KW-0732">Signal</keyword>
<dbReference type="PANTHER" id="PTHR43677:SF4">
    <property type="entry name" value="QUINONE OXIDOREDUCTASE-LIKE PROTEIN 2"/>
    <property type="match status" value="1"/>
</dbReference>
<evidence type="ECO:0000259" key="2">
    <source>
        <dbReference type="SMART" id="SM00829"/>
    </source>
</evidence>
<dbReference type="PANTHER" id="PTHR43677">
    <property type="entry name" value="SHORT-CHAIN DEHYDROGENASE/REDUCTASE"/>
    <property type="match status" value="1"/>
</dbReference>
<dbReference type="eggNOG" id="KOG1198">
    <property type="taxonomic scope" value="Eukaryota"/>
</dbReference>
<dbReference type="HOGENOM" id="CLU_026673_3_1_1"/>
<dbReference type="GeneID" id="17276687"/>
<feature type="chain" id="PRO_5044053627" description="Enoyl reductase (ER) domain-containing protein" evidence="1">
    <location>
        <begin position="18"/>
        <end position="357"/>
    </location>
</feature>
<dbReference type="InterPro" id="IPR013149">
    <property type="entry name" value="ADH-like_C"/>
</dbReference>
<dbReference type="Pfam" id="PF00107">
    <property type="entry name" value="ADH_zinc_N"/>
    <property type="match status" value="1"/>
</dbReference>
<organism evidence="3 4">
    <name type="scientific">Emiliania huxleyi (strain CCMP1516)</name>
    <dbReference type="NCBI Taxonomy" id="280463"/>
    <lineage>
        <taxon>Eukaryota</taxon>
        <taxon>Haptista</taxon>
        <taxon>Haptophyta</taxon>
        <taxon>Prymnesiophyceae</taxon>
        <taxon>Isochrysidales</taxon>
        <taxon>Noelaerhabdaceae</taxon>
        <taxon>Emiliania</taxon>
    </lineage>
</organism>
<name>A0A0D3K6M8_EMIH1</name>
<proteinExistence type="predicted"/>
<dbReference type="Proteomes" id="UP000013827">
    <property type="component" value="Unassembled WGS sequence"/>
</dbReference>
<evidence type="ECO:0000256" key="1">
    <source>
        <dbReference type="SAM" id="SignalP"/>
    </source>
</evidence>
<dbReference type="InterPro" id="IPR013154">
    <property type="entry name" value="ADH-like_N"/>
</dbReference>
<feature type="domain" description="Enoyl reductase (ER)" evidence="2">
    <location>
        <begin position="35"/>
        <end position="354"/>
    </location>
</feature>